<reference evidence="1" key="1">
    <citation type="submission" date="2024-09" db="EMBL/GenBank/DDBJ databases">
        <title>Draft Genome Sequences of Neofusicoccum parvum.</title>
        <authorList>
            <person name="Ashida A."/>
            <person name="Camagna M."/>
            <person name="Tanaka A."/>
            <person name="Takemoto D."/>
        </authorList>
    </citation>
    <scope>NUCLEOTIDE SEQUENCE</scope>
    <source>
        <strain evidence="1">PPO83</strain>
    </source>
</reference>
<organism evidence="1 2">
    <name type="scientific">Neofusicoccum parvum</name>
    <dbReference type="NCBI Taxonomy" id="310453"/>
    <lineage>
        <taxon>Eukaryota</taxon>
        <taxon>Fungi</taxon>
        <taxon>Dikarya</taxon>
        <taxon>Ascomycota</taxon>
        <taxon>Pezizomycotina</taxon>
        <taxon>Dothideomycetes</taxon>
        <taxon>Dothideomycetes incertae sedis</taxon>
        <taxon>Botryosphaeriales</taxon>
        <taxon>Botryosphaeriaceae</taxon>
        <taxon>Neofusicoccum</taxon>
    </lineage>
</organism>
<keyword evidence="2" id="KW-1185">Reference proteome</keyword>
<dbReference type="Proteomes" id="UP001165186">
    <property type="component" value="Unassembled WGS sequence"/>
</dbReference>
<protein>
    <submittedName>
        <fullName evidence="1">Uncharacterized protein</fullName>
    </submittedName>
</protein>
<gene>
    <name evidence="1" type="primary">g8019</name>
    <name evidence="1" type="ORF">NpPPO83_00008019</name>
</gene>
<evidence type="ECO:0000313" key="2">
    <source>
        <dbReference type="Proteomes" id="UP001165186"/>
    </source>
</evidence>
<sequence>MAATVGAERLYHGLKKNKDNKLQVVPEEEAVRGMIEKEFMGHPSVRNSNSAGAIGVMSVKKTRDGIYLYFAHNTDSFDLRGFPPTKLAVRAMADRLLAERGGKPTGKRWVDNLIKRLPALKFRMTRSYDRQRALNEDPEVIGRWFKLVRNVKAKYGILDEDSYNFDETGFMMGVISTRYVVTGAEERCGKAKLVQPGDREWATAIECICADGSVIPPFIIFAGKKHISAWYQDGLIPMDWPIGVTENGWTTNDLGVAWLKHFDAHTRSRTVGTHRLLIVDGHASHNSQDFQNICSESKIIALYMPPHASHLLQPLDVGCYSPLKRAYGDEISDLARRHVTHISKTEFLPAFRAAHARVFRKENILASFRGAGLVPLAPDAVLSKLNVKLRIPTPPALETTPWEPSTPRTLREVPRRVP</sequence>
<proteinExistence type="predicted"/>
<comment type="caution">
    <text evidence="1">The sequence shown here is derived from an EMBL/GenBank/DDBJ whole genome shotgun (WGS) entry which is preliminary data.</text>
</comment>
<accession>A0ACB5SPH8</accession>
<dbReference type="EMBL" id="BSXG01000174">
    <property type="protein sequence ID" value="GME51340.1"/>
    <property type="molecule type" value="Genomic_DNA"/>
</dbReference>
<name>A0ACB5SPH8_9PEZI</name>
<evidence type="ECO:0000313" key="1">
    <source>
        <dbReference type="EMBL" id="GME51340.1"/>
    </source>
</evidence>